<organism evidence="1 2">
    <name type="scientific">Exidia glandulosa HHB12029</name>
    <dbReference type="NCBI Taxonomy" id="1314781"/>
    <lineage>
        <taxon>Eukaryota</taxon>
        <taxon>Fungi</taxon>
        <taxon>Dikarya</taxon>
        <taxon>Basidiomycota</taxon>
        <taxon>Agaricomycotina</taxon>
        <taxon>Agaricomycetes</taxon>
        <taxon>Auriculariales</taxon>
        <taxon>Exidiaceae</taxon>
        <taxon>Exidia</taxon>
    </lineage>
</organism>
<dbReference type="InterPro" id="IPR011009">
    <property type="entry name" value="Kinase-like_dom_sf"/>
</dbReference>
<sequence>MITLRFIVLDTAYKYRHRRAHDFYGAATVAALHEDGLMTRNDEVYRLLVNDALDEESDMDVLDWRCIVHRADELGGGGTRLDAGRYNLLIHKYWLVIVQRDDKRDEQDDEFPGPHLEAVYQRAAVQAIRNLKLSPSKSALQSKLVTAQMLTRPEAILNGRPHELTGPPIGVYHHIFPKFQNGCTKAIPLQRAYVSLTFQFLLASRQYYPSETARQNALRSLLYDLLGSDVFIPSAIEGASGMRDSVHGLSAQVAPARHSMYSLLGEIKNGFSTSGCDRLEQASHRYRKLCAAPHLDELRRKTAMPIFLLSITGAQLVVAGGVFVDRVVVGRLTDNISLVPLQQAEALDAETSRDTSPLDALARKVAGILHSLRDSLAELKEWYAQPMHTARPKDAVPWPHFKEFDNFTIEYTARLAPDDPARCVFLATVTVNKNGEVKECIMKFTSRYADCVHRTLAEAGVAPQLIFCKWVDTVNQMVVIYEYVKDEGGSYDPKEIEELKRAVAVLHGKGLVHGDLRSPNVIVTAERKLMVIDCDWGGPIGVAAYPCDLNMSGDCAWHPSVHPCESIVAEHDDWLIDRLHMDQAAAC</sequence>
<evidence type="ECO:0000313" key="2">
    <source>
        <dbReference type="Proteomes" id="UP000077266"/>
    </source>
</evidence>
<keyword evidence="2" id="KW-1185">Reference proteome</keyword>
<protein>
    <recommendedName>
        <fullName evidence="3">Protein kinase domain-containing protein</fullName>
    </recommendedName>
</protein>
<proteinExistence type="predicted"/>
<dbReference type="EMBL" id="KV425962">
    <property type="protein sequence ID" value="KZV95145.1"/>
    <property type="molecule type" value="Genomic_DNA"/>
</dbReference>
<reference evidence="1 2" key="1">
    <citation type="journal article" date="2016" name="Mol. Biol. Evol.">
        <title>Comparative Genomics of Early-Diverging Mushroom-Forming Fungi Provides Insights into the Origins of Lignocellulose Decay Capabilities.</title>
        <authorList>
            <person name="Nagy L.G."/>
            <person name="Riley R."/>
            <person name="Tritt A."/>
            <person name="Adam C."/>
            <person name="Daum C."/>
            <person name="Floudas D."/>
            <person name="Sun H."/>
            <person name="Yadav J.S."/>
            <person name="Pangilinan J."/>
            <person name="Larsson K.H."/>
            <person name="Matsuura K."/>
            <person name="Barry K."/>
            <person name="Labutti K."/>
            <person name="Kuo R."/>
            <person name="Ohm R.A."/>
            <person name="Bhattacharya S.S."/>
            <person name="Shirouzu T."/>
            <person name="Yoshinaga Y."/>
            <person name="Martin F.M."/>
            <person name="Grigoriev I.V."/>
            <person name="Hibbett D.S."/>
        </authorList>
    </citation>
    <scope>NUCLEOTIDE SEQUENCE [LARGE SCALE GENOMIC DNA]</scope>
    <source>
        <strain evidence="1 2">HHB12029</strain>
    </source>
</reference>
<dbReference type="OrthoDB" id="4062651at2759"/>
<accession>A0A165JPF2</accession>
<evidence type="ECO:0008006" key="3">
    <source>
        <dbReference type="Google" id="ProtNLM"/>
    </source>
</evidence>
<name>A0A165JPF2_EXIGL</name>
<dbReference type="SUPFAM" id="SSF56112">
    <property type="entry name" value="Protein kinase-like (PK-like)"/>
    <property type="match status" value="1"/>
</dbReference>
<dbReference type="Proteomes" id="UP000077266">
    <property type="component" value="Unassembled WGS sequence"/>
</dbReference>
<dbReference type="AlphaFoldDB" id="A0A165JPF2"/>
<evidence type="ECO:0000313" key="1">
    <source>
        <dbReference type="EMBL" id="KZV95145.1"/>
    </source>
</evidence>
<gene>
    <name evidence="1" type="ORF">EXIGLDRAFT_834524</name>
</gene>
<dbReference type="InParanoid" id="A0A165JPF2"/>